<accession>A0AAN8NVK9</accession>
<dbReference type="PANTHER" id="PTHR10527">
    <property type="entry name" value="IMPORTIN BETA"/>
    <property type="match status" value="1"/>
</dbReference>
<dbReference type="SUPFAM" id="SSF48371">
    <property type="entry name" value="ARM repeat"/>
    <property type="match status" value="2"/>
</dbReference>
<dbReference type="GO" id="GO:0031267">
    <property type="term" value="F:small GTPase binding"/>
    <property type="evidence" value="ECO:0007669"/>
    <property type="project" value="InterPro"/>
</dbReference>
<dbReference type="Gene3D" id="1.25.10.10">
    <property type="entry name" value="Leucine-rich Repeat Variant"/>
    <property type="match status" value="1"/>
</dbReference>
<dbReference type="Pfam" id="PF25780">
    <property type="entry name" value="TPR_IPO5"/>
    <property type="match status" value="1"/>
</dbReference>
<organism evidence="10 11">
    <name type="scientific">Polyplax serrata</name>
    <name type="common">Common mouse louse</name>
    <dbReference type="NCBI Taxonomy" id="468196"/>
    <lineage>
        <taxon>Eukaryota</taxon>
        <taxon>Metazoa</taxon>
        <taxon>Ecdysozoa</taxon>
        <taxon>Arthropoda</taxon>
        <taxon>Hexapoda</taxon>
        <taxon>Insecta</taxon>
        <taxon>Pterygota</taxon>
        <taxon>Neoptera</taxon>
        <taxon>Paraneoptera</taxon>
        <taxon>Psocodea</taxon>
        <taxon>Troctomorpha</taxon>
        <taxon>Phthiraptera</taxon>
        <taxon>Anoplura</taxon>
        <taxon>Polyplacidae</taxon>
        <taxon>Polyplax</taxon>
    </lineage>
</organism>
<evidence type="ECO:0000256" key="6">
    <source>
        <dbReference type="ARBA" id="ARBA00022927"/>
    </source>
</evidence>
<dbReference type="SMART" id="SM00913">
    <property type="entry name" value="IBN_N"/>
    <property type="match status" value="1"/>
</dbReference>
<keyword evidence="7" id="KW-0539">Nucleus</keyword>
<feature type="domain" description="Importin N-terminal" evidence="9">
    <location>
        <begin position="19"/>
        <end position="87"/>
    </location>
</feature>
<feature type="region of interest" description="Disordered" evidence="8">
    <location>
        <begin position="307"/>
        <end position="326"/>
    </location>
</feature>
<feature type="compositionally biased region" description="Acidic residues" evidence="8">
    <location>
        <begin position="307"/>
        <end position="322"/>
    </location>
</feature>
<evidence type="ECO:0000256" key="7">
    <source>
        <dbReference type="ARBA" id="ARBA00023242"/>
    </source>
</evidence>
<dbReference type="Proteomes" id="UP001372834">
    <property type="component" value="Unassembled WGS sequence"/>
</dbReference>
<dbReference type="PROSITE" id="PS50166">
    <property type="entry name" value="IMPORTIN_B_NT"/>
    <property type="match status" value="1"/>
</dbReference>
<sequence>MEEILSKLLVSNNAVIIQGTKELREAFKNPEAIPALCNVLSTSSNAQIRQYAAVILRKRLSKQKNWNKIPNDVKTNIKQGILQILINEKENSVKNSVAQFVGIIARHEVATSNWPELLKLVQDLVTSSNTAEVELGVFTLSVLTDVALEIFSKHPEHFSAFFMNTFQSPNCLNTTYGYYTVMTMIHVVSLCETNAALQNAYNKTIPQIIQIIKYLATTDEQKACDCMELFDEISGCADTLLIPHVQSIIQMCLELAGNKNLGDVIRSKAINVVGWITRVRRKSIIKHKLIKPIVDVIFALMCEPPDEDDEDEDYFADDDDDSSPSTNAAQTLDVLALSLPPEKLITPVLDWVSKGLAGDNVHVKRASYLSLAMLAEGCSECIRNKYLKIFLQCVCRGITDPTPVVRNVALFALGHFSEYLQPEISEYASELMPVLLEYLSQLCSQLMKNGKPSPGIDKMFYALEMFCQNLEEKLMPYLPPLMEGLLMTLKPEYPVHVQDLAISAIGATAAAVKLGILPFFPRIIEHLKIYLLQEHEPDTLCLQIEAIVTLSVLARTLGEEHFAPLAEETMQLAMKLADTDDPDVKKTTYGLFSALSSVMKDKISPYLSKIVEMMIESLKSSCGIVPHYAEDENAVLPIYDDLSDTADEEDIDNVSEVSSDSGADHYTVENSYVIEKEEACLSLKDIASHSGVTFLPYLEQSFQEVHKLIDYPHDYIRKASVEALAQFCINFSKIETPEGKQALNKGLNVVVPQCAEMVKTDEEICVVIGVLDSLNEMVKEIKRPMVEGDNLPLIVNSIKDVLTYKTKCQDKEDDDDPESEDAEQDELLLQTAGDIIPNLGRAMNSNEFVQCLSEILPIMIEKLKKKTSVSQRSFFVGTLAECMALIGPELRYQAVQMLQVFLPLIKDEDQEVRSNAIYGLGELVLHSKEPLYPHYNEILTGLSNVLSKETYNNAIDNICGALARLVITNTDLVPMDIVFPGFLQRLPLREDFEEHSAVLKCFGHLYQLGHPILLKHLGDVIKVCCSILNDNQGKPEVLIMACEFLKTCQKDFPAEFTNVLQGVPGEISAKINGLLSSSP</sequence>
<dbReference type="Pfam" id="PF03810">
    <property type="entry name" value="IBN_N"/>
    <property type="match status" value="1"/>
</dbReference>
<dbReference type="EMBL" id="JAWJWE010000036">
    <property type="protein sequence ID" value="KAK6629085.1"/>
    <property type="molecule type" value="Genomic_DNA"/>
</dbReference>
<dbReference type="InterPro" id="IPR011989">
    <property type="entry name" value="ARM-like"/>
</dbReference>
<keyword evidence="6" id="KW-0653">Protein transport</keyword>
<dbReference type="InterPro" id="IPR001494">
    <property type="entry name" value="Importin-beta_N"/>
</dbReference>
<keyword evidence="3" id="KW-0813">Transport</keyword>
<protein>
    <recommendedName>
        <fullName evidence="9">Importin N-terminal domain-containing protein</fullName>
    </recommendedName>
</protein>
<reference evidence="10 11" key="1">
    <citation type="submission" date="2023-10" db="EMBL/GenBank/DDBJ databases">
        <title>Genomes of two closely related lineages of the louse Polyplax serrata with different host specificities.</title>
        <authorList>
            <person name="Martinu J."/>
            <person name="Tarabai H."/>
            <person name="Stefka J."/>
            <person name="Hypsa V."/>
        </authorList>
    </citation>
    <scope>NUCLEOTIDE SEQUENCE [LARGE SCALE GENOMIC DNA]</scope>
    <source>
        <strain evidence="10">HR10_N</strain>
    </source>
</reference>
<dbReference type="GO" id="GO:0005737">
    <property type="term" value="C:cytoplasm"/>
    <property type="evidence" value="ECO:0007669"/>
    <property type="project" value="UniProtKB-SubCell"/>
</dbReference>
<evidence type="ECO:0000313" key="10">
    <source>
        <dbReference type="EMBL" id="KAK6629085.1"/>
    </source>
</evidence>
<evidence type="ECO:0000256" key="8">
    <source>
        <dbReference type="SAM" id="MobiDB-lite"/>
    </source>
</evidence>
<dbReference type="GO" id="GO:0005634">
    <property type="term" value="C:nucleus"/>
    <property type="evidence" value="ECO:0007669"/>
    <property type="project" value="UniProtKB-SubCell"/>
</dbReference>
<proteinExistence type="predicted"/>
<evidence type="ECO:0000256" key="4">
    <source>
        <dbReference type="ARBA" id="ARBA00022490"/>
    </source>
</evidence>
<evidence type="ECO:0000256" key="5">
    <source>
        <dbReference type="ARBA" id="ARBA00022737"/>
    </source>
</evidence>
<dbReference type="GO" id="GO:0006606">
    <property type="term" value="P:protein import into nucleus"/>
    <property type="evidence" value="ECO:0007669"/>
    <property type="project" value="InterPro"/>
</dbReference>
<keyword evidence="4" id="KW-0963">Cytoplasm</keyword>
<dbReference type="Pfam" id="PF02985">
    <property type="entry name" value="HEAT"/>
    <property type="match status" value="1"/>
</dbReference>
<comment type="caution">
    <text evidence="10">The sequence shown here is derived from an EMBL/GenBank/DDBJ whole genome shotgun (WGS) entry which is preliminary data.</text>
</comment>
<evidence type="ECO:0000256" key="1">
    <source>
        <dbReference type="ARBA" id="ARBA00004123"/>
    </source>
</evidence>
<name>A0AAN8NVK9_POLSC</name>
<dbReference type="InterPro" id="IPR040122">
    <property type="entry name" value="Importin_beta"/>
</dbReference>
<dbReference type="AlphaFoldDB" id="A0AAN8NVK9"/>
<evidence type="ECO:0000256" key="3">
    <source>
        <dbReference type="ARBA" id="ARBA00022448"/>
    </source>
</evidence>
<dbReference type="InterPro" id="IPR057672">
    <property type="entry name" value="TPR_IPO4/5"/>
</dbReference>
<evidence type="ECO:0000259" key="9">
    <source>
        <dbReference type="PROSITE" id="PS50166"/>
    </source>
</evidence>
<keyword evidence="5" id="KW-0677">Repeat</keyword>
<dbReference type="InterPro" id="IPR000357">
    <property type="entry name" value="HEAT"/>
</dbReference>
<evidence type="ECO:0000313" key="11">
    <source>
        <dbReference type="Proteomes" id="UP001372834"/>
    </source>
</evidence>
<gene>
    <name evidence="10" type="ORF">RUM43_002902</name>
</gene>
<dbReference type="InterPro" id="IPR016024">
    <property type="entry name" value="ARM-type_fold"/>
</dbReference>
<evidence type="ECO:0000256" key="2">
    <source>
        <dbReference type="ARBA" id="ARBA00004496"/>
    </source>
</evidence>
<comment type="subcellular location">
    <subcellularLocation>
        <location evidence="2">Cytoplasm</location>
    </subcellularLocation>
    <subcellularLocation>
        <location evidence="1">Nucleus</location>
    </subcellularLocation>
</comment>